<evidence type="ECO:0000313" key="1">
    <source>
        <dbReference type="EMBL" id="KAG0324596.1"/>
    </source>
</evidence>
<name>A0A9P6RRB9_9FUNG</name>
<gene>
    <name evidence="1" type="ORF">BGZ99_001660</name>
</gene>
<reference evidence="1" key="1">
    <citation type="journal article" date="2020" name="Fungal Divers.">
        <title>Resolving the Mortierellaceae phylogeny through synthesis of multi-gene phylogenetics and phylogenomics.</title>
        <authorList>
            <person name="Vandepol N."/>
            <person name="Liber J."/>
            <person name="Desiro A."/>
            <person name="Na H."/>
            <person name="Kennedy M."/>
            <person name="Barry K."/>
            <person name="Grigoriev I.V."/>
            <person name="Miller A.N."/>
            <person name="O'Donnell K."/>
            <person name="Stajich J.E."/>
            <person name="Bonito G."/>
        </authorList>
    </citation>
    <scope>NUCLEOTIDE SEQUENCE</scope>
    <source>
        <strain evidence="1">REB-010B</strain>
    </source>
</reference>
<dbReference type="PANTHER" id="PTHR28152:SF1">
    <property type="entry name" value="HYDROXYACYL-THIOESTER DEHYDRATASE TYPE 2, MITOCHONDRIAL"/>
    <property type="match status" value="1"/>
</dbReference>
<dbReference type="InterPro" id="IPR029069">
    <property type="entry name" value="HotDog_dom_sf"/>
</dbReference>
<dbReference type="EMBL" id="JAAAIP010000143">
    <property type="protein sequence ID" value="KAG0324596.1"/>
    <property type="molecule type" value="Genomic_DNA"/>
</dbReference>
<dbReference type="AlphaFoldDB" id="A0A9P6RRB9"/>
<evidence type="ECO:0000313" key="2">
    <source>
        <dbReference type="Proteomes" id="UP000738325"/>
    </source>
</evidence>
<dbReference type="PANTHER" id="PTHR28152">
    <property type="entry name" value="HYDROXYACYL-THIOESTER DEHYDRATASE TYPE 2, MITOCHONDRIAL"/>
    <property type="match status" value="1"/>
</dbReference>
<organism evidence="1 2">
    <name type="scientific">Dissophora globulifera</name>
    <dbReference type="NCBI Taxonomy" id="979702"/>
    <lineage>
        <taxon>Eukaryota</taxon>
        <taxon>Fungi</taxon>
        <taxon>Fungi incertae sedis</taxon>
        <taxon>Mucoromycota</taxon>
        <taxon>Mortierellomycotina</taxon>
        <taxon>Mortierellomycetes</taxon>
        <taxon>Mortierellales</taxon>
        <taxon>Mortierellaceae</taxon>
        <taxon>Dissophora</taxon>
    </lineage>
</organism>
<dbReference type="Gene3D" id="3.10.129.10">
    <property type="entry name" value="Hotdog Thioesterase"/>
    <property type="match status" value="1"/>
</dbReference>
<dbReference type="InterPro" id="IPR052741">
    <property type="entry name" value="Mitochondrial_HTD2"/>
</dbReference>
<sequence length="349" mass="38510">MASLLIPHARLALRATSFAALRHPLAACSLRPLSSAASPTDIVTDWKATVLSKPVLVERDTIRPQTLQQLAMTLDKATPDLSSSATSIAKLSKAGALLPVNWHHVYFPPMIGEQDLGQDGYEMTHAPPAPFLARMWAGGGVQQNPANPLRVGQQMVMQTKCTGVDIKQSRTGDTMVFVTLEKLVENEAGWALTDTRTLVYMEKDEKSVHAPKPKIVKPRKQADFSMQVFPTAITLFRYSALTFNSHRIHFDHEYANQVEKYPGCLVHGPLTSTLMLENLRLRLKPGLIVKNFRYRALSPLFVNQPIKICAKNTAVVPTMDADVVESYEVWVENPEGGLAMSGTVEVVKA</sequence>
<dbReference type="Proteomes" id="UP000738325">
    <property type="component" value="Unassembled WGS sequence"/>
</dbReference>
<dbReference type="OrthoDB" id="3257538at2759"/>
<dbReference type="GO" id="GO:0005739">
    <property type="term" value="C:mitochondrion"/>
    <property type="evidence" value="ECO:0007669"/>
    <property type="project" value="TreeGrafter"/>
</dbReference>
<protein>
    <submittedName>
        <fullName evidence="1">Uncharacterized protein</fullName>
    </submittedName>
</protein>
<proteinExistence type="predicted"/>
<keyword evidence="2" id="KW-1185">Reference proteome</keyword>
<comment type="caution">
    <text evidence="1">The sequence shown here is derived from an EMBL/GenBank/DDBJ whole genome shotgun (WGS) entry which is preliminary data.</text>
</comment>
<dbReference type="GO" id="GO:0019171">
    <property type="term" value="F:(3R)-hydroxyacyl-[acyl-carrier-protein] dehydratase activity"/>
    <property type="evidence" value="ECO:0007669"/>
    <property type="project" value="TreeGrafter"/>
</dbReference>
<dbReference type="SUPFAM" id="SSF54637">
    <property type="entry name" value="Thioesterase/thiol ester dehydrase-isomerase"/>
    <property type="match status" value="1"/>
</dbReference>
<accession>A0A9P6RRB9</accession>